<dbReference type="EMBL" id="PPHD01000938">
    <property type="protein sequence ID" value="POI35008.1"/>
    <property type="molecule type" value="Genomic_DNA"/>
</dbReference>
<evidence type="ECO:0000313" key="13">
    <source>
        <dbReference type="Proteomes" id="UP000237246"/>
    </source>
</evidence>
<evidence type="ECO:0000256" key="4">
    <source>
        <dbReference type="ARBA" id="ARBA00022679"/>
    </source>
</evidence>
<dbReference type="PIRSF" id="PIRSF017269">
    <property type="entry name" value="GCD14"/>
    <property type="match status" value="1"/>
</dbReference>
<comment type="subcellular location">
    <subcellularLocation>
        <location evidence="1">Nucleus</location>
    </subcellularLocation>
</comment>
<organism evidence="12 13">
    <name type="scientific">Bambusicola thoracicus</name>
    <name type="common">Chinese bamboo-partridge</name>
    <name type="synonym">Perdix thoracica</name>
    <dbReference type="NCBI Taxonomy" id="9083"/>
    <lineage>
        <taxon>Eukaryota</taxon>
        <taxon>Metazoa</taxon>
        <taxon>Chordata</taxon>
        <taxon>Craniata</taxon>
        <taxon>Vertebrata</taxon>
        <taxon>Euteleostomi</taxon>
        <taxon>Archelosauria</taxon>
        <taxon>Archosauria</taxon>
        <taxon>Dinosauria</taxon>
        <taxon>Saurischia</taxon>
        <taxon>Theropoda</taxon>
        <taxon>Coelurosauria</taxon>
        <taxon>Aves</taxon>
        <taxon>Neognathae</taxon>
        <taxon>Galloanserae</taxon>
        <taxon>Galliformes</taxon>
        <taxon>Phasianidae</taxon>
        <taxon>Perdicinae</taxon>
        <taxon>Bambusicola</taxon>
    </lineage>
</organism>
<dbReference type="Pfam" id="PF08704">
    <property type="entry name" value="GCD14"/>
    <property type="match status" value="1"/>
</dbReference>
<dbReference type="GO" id="GO:0031515">
    <property type="term" value="C:tRNA (m1A) methyltransferase complex"/>
    <property type="evidence" value="ECO:0007669"/>
    <property type="project" value="InterPro"/>
</dbReference>
<protein>
    <recommendedName>
        <fullName evidence="2">tRNA (adenine(58)-N(1))-methyltransferase</fullName>
        <ecNumber evidence="2">2.1.1.220</ecNumber>
    </recommendedName>
</protein>
<proteinExistence type="predicted"/>
<accession>A0A2P4TF90</accession>
<dbReference type="InterPro" id="IPR049470">
    <property type="entry name" value="TRM61_C"/>
</dbReference>
<evidence type="ECO:0000256" key="3">
    <source>
        <dbReference type="ARBA" id="ARBA00022603"/>
    </source>
</evidence>
<feature type="region of interest" description="Disordered" evidence="10">
    <location>
        <begin position="159"/>
        <end position="183"/>
    </location>
</feature>
<name>A0A2P4TF90_BAMTH</name>
<keyword evidence="13" id="KW-1185">Reference proteome</keyword>
<dbReference type="PANTHER" id="PTHR12133">
    <property type="entry name" value="TRNA (ADENINE(58)-N(1))-METHYLTRANSFERASE"/>
    <property type="match status" value="1"/>
</dbReference>
<dbReference type="InterPro" id="IPR029063">
    <property type="entry name" value="SAM-dependent_MTases_sf"/>
</dbReference>
<evidence type="ECO:0000256" key="2">
    <source>
        <dbReference type="ARBA" id="ARBA00012796"/>
    </source>
</evidence>
<dbReference type="GO" id="GO:0160107">
    <property type="term" value="F:tRNA (adenine(58)-N1)-methyltransferase activity"/>
    <property type="evidence" value="ECO:0007669"/>
    <property type="project" value="UniProtKB-EC"/>
</dbReference>
<dbReference type="Gene3D" id="3.40.50.150">
    <property type="entry name" value="Vaccinia Virus protein VP39"/>
    <property type="match status" value="1"/>
</dbReference>
<evidence type="ECO:0000256" key="6">
    <source>
        <dbReference type="ARBA" id="ARBA00022694"/>
    </source>
</evidence>
<evidence type="ECO:0000256" key="8">
    <source>
        <dbReference type="ARBA" id="ARBA00048481"/>
    </source>
</evidence>
<evidence type="ECO:0000256" key="7">
    <source>
        <dbReference type="ARBA" id="ARBA00023242"/>
    </source>
</evidence>
<keyword evidence="5 9" id="KW-0949">S-adenosyl-L-methionine</keyword>
<keyword evidence="7" id="KW-0539">Nucleus</keyword>
<dbReference type="PROSITE" id="PS51620">
    <property type="entry name" value="SAM_TRM61"/>
    <property type="match status" value="1"/>
</dbReference>
<sequence>MDDRCVTMGLGKTGTGSGSLSHALIRTVAPTGHLYTVEFHQQRAEKAKEEFREHGVEHLVTVTNQDVCKNGFGVSDIADAVFLDIPSPWEAIGHAKSALKAEGGRICSFSPCIEQVQRTCLAMEEYGFTEINTLEILLRVYNVRTISLQIPDLGKAAEDNSSAGFDSSNPSNQGSPGTNLQQGTVQFKSGVPLREMVGHTGYLTFATKSLF</sequence>
<dbReference type="InterPro" id="IPR014816">
    <property type="entry name" value="tRNA_MeTrfase_Gcd14"/>
</dbReference>
<keyword evidence="6" id="KW-0819">tRNA processing</keyword>
<gene>
    <name evidence="12" type="ORF">CIB84_001240</name>
</gene>
<dbReference type="Proteomes" id="UP000237246">
    <property type="component" value="Unassembled WGS sequence"/>
</dbReference>
<comment type="catalytic activity">
    <reaction evidence="8">
        <text>an adenosine in mRNA + S-adenosyl-L-methionine = an N(1)-methyladenosine in mRNA + S-adenosyl-L-homocysteine + H(+)</text>
        <dbReference type="Rhea" id="RHEA:55392"/>
        <dbReference type="Rhea" id="RHEA-COMP:12414"/>
        <dbReference type="Rhea" id="RHEA-COMP:12415"/>
        <dbReference type="ChEBI" id="CHEBI:15378"/>
        <dbReference type="ChEBI" id="CHEBI:57856"/>
        <dbReference type="ChEBI" id="CHEBI:59789"/>
        <dbReference type="ChEBI" id="CHEBI:74411"/>
        <dbReference type="ChEBI" id="CHEBI:74491"/>
    </reaction>
</comment>
<keyword evidence="3" id="KW-0489">Methyltransferase</keyword>
<dbReference type="PANTHER" id="PTHR12133:SF2">
    <property type="entry name" value="TRNA (ADENINE(58)-N(1))-METHYLTRANSFERASE CATALYTIC SUBUNIT TRMT61A"/>
    <property type="match status" value="1"/>
</dbReference>
<keyword evidence="4" id="KW-0808">Transferase</keyword>
<dbReference type="GO" id="GO:0030488">
    <property type="term" value="P:tRNA methylation"/>
    <property type="evidence" value="ECO:0007669"/>
    <property type="project" value="InterPro"/>
</dbReference>
<evidence type="ECO:0000256" key="10">
    <source>
        <dbReference type="SAM" id="MobiDB-lite"/>
    </source>
</evidence>
<evidence type="ECO:0000259" key="11">
    <source>
        <dbReference type="Pfam" id="PF08704"/>
    </source>
</evidence>
<feature type="domain" description="tRNA (adenine(58)-N(1))-methyltransferase catalytic subunit TRM61 C-terminal" evidence="11">
    <location>
        <begin position="13"/>
        <end position="208"/>
    </location>
</feature>
<dbReference type="EC" id="2.1.1.220" evidence="2"/>
<feature type="binding site" evidence="9">
    <location>
        <position position="38"/>
    </location>
    <ligand>
        <name>S-adenosyl-L-methionine</name>
        <dbReference type="ChEBI" id="CHEBI:59789"/>
    </ligand>
</feature>
<dbReference type="AlphaFoldDB" id="A0A2P4TF90"/>
<feature type="binding site" evidence="9">
    <location>
        <position position="84"/>
    </location>
    <ligand>
        <name>S-adenosyl-L-methionine</name>
        <dbReference type="ChEBI" id="CHEBI:59789"/>
    </ligand>
</feature>
<dbReference type="OrthoDB" id="1925287at2759"/>
<evidence type="ECO:0000256" key="9">
    <source>
        <dbReference type="PIRSR" id="PIRSR017269-1"/>
    </source>
</evidence>
<evidence type="ECO:0000256" key="5">
    <source>
        <dbReference type="ARBA" id="ARBA00022691"/>
    </source>
</evidence>
<dbReference type="GO" id="GO:0005634">
    <property type="term" value="C:nucleus"/>
    <property type="evidence" value="ECO:0007669"/>
    <property type="project" value="UniProtKB-SubCell"/>
</dbReference>
<evidence type="ECO:0000256" key="1">
    <source>
        <dbReference type="ARBA" id="ARBA00004123"/>
    </source>
</evidence>
<reference evidence="12 13" key="1">
    <citation type="submission" date="2018-01" db="EMBL/GenBank/DDBJ databases">
        <title>Comparison of the Chinese Bamboo Partridge and Red Junglefowl genome sequences highlights the importance of demography in genome evolution.</title>
        <authorList>
            <person name="Tiley G.P."/>
            <person name="Kimball R.T."/>
            <person name="Braun E.L."/>
            <person name="Burleigh J.G."/>
        </authorList>
    </citation>
    <scope>NUCLEOTIDE SEQUENCE [LARGE SCALE GENOMIC DNA]</scope>
    <source>
        <strain evidence="12">RTK389</strain>
        <tissue evidence="12">Blood</tissue>
    </source>
</reference>
<feature type="binding site" evidence="9">
    <location>
        <begin position="17"/>
        <end position="20"/>
    </location>
    <ligand>
        <name>S-adenosyl-L-methionine</name>
        <dbReference type="ChEBI" id="CHEBI:59789"/>
    </ligand>
</feature>
<comment type="caution">
    <text evidence="12">The sequence shown here is derived from an EMBL/GenBank/DDBJ whole genome shotgun (WGS) entry which is preliminary data.</text>
</comment>
<evidence type="ECO:0000313" key="12">
    <source>
        <dbReference type="EMBL" id="POI35008.1"/>
    </source>
</evidence>
<dbReference type="SUPFAM" id="SSF53335">
    <property type="entry name" value="S-adenosyl-L-methionine-dependent methyltransferases"/>
    <property type="match status" value="1"/>
</dbReference>